<dbReference type="GeneID" id="76196269"/>
<dbReference type="RefSeq" id="WP_244901437.1">
    <property type="nucleotide sequence ID" value="NZ_BEWP01000010.1"/>
</dbReference>
<dbReference type="Proteomes" id="UP001156629">
    <property type="component" value="Unassembled WGS sequence"/>
</dbReference>
<reference evidence="2" key="1">
    <citation type="journal article" date="2019" name="Int. J. Syst. Evol. Microbiol.">
        <title>The Global Catalogue of Microorganisms (GCM) 10K type strain sequencing project: providing services to taxonomists for standard genome sequencing and annotation.</title>
        <authorList>
            <consortium name="The Broad Institute Genomics Platform"/>
            <consortium name="The Broad Institute Genome Sequencing Center for Infectious Disease"/>
            <person name="Wu L."/>
            <person name="Ma J."/>
        </authorList>
    </citation>
    <scope>NUCLEOTIDE SEQUENCE [LARGE SCALE GENOMIC DNA]</scope>
    <source>
        <strain evidence="2">NBRC 3266</strain>
    </source>
</reference>
<keyword evidence="2" id="KW-1185">Reference proteome</keyword>
<proteinExistence type="predicted"/>
<name>A0ABQ5WU85_9PROT</name>
<gene>
    <name evidence="1" type="ORF">GCM10007870_23680</name>
</gene>
<organism evidence="1 2">
    <name type="scientific">Gluconobacter kondonii</name>
    <dbReference type="NCBI Taxonomy" id="941463"/>
    <lineage>
        <taxon>Bacteria</taxon>
        <taxon>Pseudomonadati</taxon>
        <taxon>Pseudomonadota</taxon>
        <taxon>Alphaproteobacteria</taxon>
        <taxon>Acetobacterales</taxon>
        <taxon>Acetobacteraceae</taxon>
        <taxon>Gluconobacter</taxon>
    </lineage>
</organism>
<evidence type="ECO:0000313" key="1">
    <source>
        <dbReference type="EMBL" id="GLQ66783.1"/>
    </source>
</evidence>
<comment type="caution">
    <text evidence="1">The sequence shown here is derived from an EMBL/GenBank/DDBJ whole genome shotgun (WGS) entry which is preliminary data.</text>
</comment>
<sequence length="52" mass="5086">MASPAAEGAEVAWLSVPLAPSFPRSATKLAALSPVNGARGDGYSNSAEAPSG</sequence>
<evidence type="ECO:0000313" key="2">
    <source>
        <dbReference type="Proteomes" id="UP001156629"/>
    </source>
</evidence>
<accession>A0ABQ5WU85</accession>
<protein>
    <submittedName>
        <fullName evidence="1">Uncharacterized protein</fullName>
    </submittedName>
</protein>
<dbReference type="EMBL" id="BSNV01000028">
    <property type="protein sequence ID" value="GLQ66783.1"/>
    <property type="molecule type" value="Genomic_DNA"/>
</dbReference>